<dbReference type="InterPro" id="IPR055768">
    <property type="entry name" value="DUF7344"/>
</dbReference>
<name>D8J7B8_HALJB</name>
<accession>D8J7B8</accession>
<evidence type="ECO:0000313" key="3">
    <source>
        <dbReference type="EMBL" id="ELY33941.1"/>
    </source>
</evidence>
<dbReference type="KEGG" id="hje:HacjB3_03100"/>
<evidence type="ECO:0000313" key="4">
    <source>
        <dbReference type="Proteomes" id="UP000000390"/>
    </source>
</evidence>
<dbReference type="OrthoDB" id="375929at2157"/>
<sequence length="134" mass="14545">MSQSNTGCGRIVSGHVPKRANRRRWYVLRYLGACTYPASVGELGDHVAPRVGADSETVAEALRERDLSTLADCSAIEYDADSGLACLSDRYDSYGECARRALTAGVVSHHQPPRLDWLPIEEPDLGDVALSGVR</sequence>
<proteinExistence type="predicted"/>
<dbReference type="GeneID" id="9418420"/>
<dbReference type="EMBL" id="CP002062">
    <property type="protein sequence ID" value="ADJ14013.1"/>
    <property type="molecule type" value="Genomic_DNA"/>
</dbReference>
<evidence type="ECO:0000313" key="5">
    <source>
        <dbReference type="Proteomes" id="UP000011645"/>
    </source>
</evidence>
<dbReference type="RefSeq" id="WP_008418101.1">
    <property type="nucleotide sequence ID" value="NC_014297.1"/>
</dbReference>
<dbReference type="Proteomes" id="UP000011645">
    <property type="component" value="Unassembled WGS sequence"/>
</dbReference>
<evidence type="ECO:0000313" key="2">
    <source>
        <dbReference type="EMBL" id="ADJ14013.1"/>
    </source>
</evidence>
<protein>
    <recommendedName>
        <fullName evidence="1">DUF7344 domain-containing protein</fullName>
    </recommendedName>
</protein>
<organism evidence="2 4">
    <name type="scientific">Halalkalicoccus jeotgali (strain DSM 18796 / CECT 7217 / JCM 14584 / KCTC 4019 / B3)</name>
    <dbReference type="NCBI Taxonomy" id="795797"/>
    <lineage>
        <taxon>Archaea</taxon>
        <taxon>Methanobacteriati</taxon>
        <taxon>Methanobacteriota</taxon>
        <taxon>Stenosarchaea group</taxon>
        <taxon>Halobacteria</taxon>
        <taxon>Halobacteriales</taxon>
        <taxon>Halococcaceae</taxon>
        <taxon>Halalkalicoccus</taxon>
    </lineage>
</organism>
<keyword evidence="5" id="KW-1185">Reference proteome</keyword>
<dbReference type="AlphaFoldDB" id="D8J7B8"/>
<reference evidence="3 5" key="2">
    <citation type="journal article" date="2014" name="PLoS Genet.">
        <title>Phylogenetically driven sequencing of extremely halophilic archaea reveals strategies for static and dynamic osmo-response.</title>
        <authorList>
            <person name="Becker E.A."/>
            <person name="Seitzer P.M."/>
            <person name="Tritt A."/>
            <person name="Larsen D."/>
            <person name="Krusor M."/>
            <person name="Yao A.I."/>
            <person name="Wu D."/>
            <person name="Madern D."/>
            <person name="Eisen J.A."/>
            <person name="Darling A.E."/>
            <person name="Facciotti M.T."/>
        </authorList>
    </citation>
    <scope>NUCLEOTIDE SEQUENCE [LARGE SCALE GENOMIC DNA]</scope>
    <source>
        <strain evidence="3">B3</strain>
        <strain evidence="5">DSM 18796 / CECT 7217 / JCM 14584 / KCTC 4019 / B3</strain>
    </source>
</reference>
<reference evidence="2 4" key="1">
    <citation type="journal article" date="2010" name="J. Bacteriol.">
        <title>Complete genome sequence of Halalkalicoccus jeotgali B3(T), an extremely halophilic archaeon.</title>
        <authorList>
            <person name="Roh S.W."/>
            <person name="Nam Y.D."/>
            <person name="Nam S.H."/>
            <person name="Choi S.H."/>
            <person name="Park H.S."/>
            <person name="Bae J.W."/>
        </authorList>
    </citation>
    <scope>NUCLEOTIDE SEQUENCE [LARGE SCALE GENOMIC DNA]</scope>
    <source>
        <strain evidence="2">B3</strain>
        <strain evidence="4">DSM 18796 / CECT 7217 / JCM 14584 / KCTC 4019 / B3</strain>
    </source>
</reference>
<evidence type="ECO:0000259" key="1">
    <source>
        <dbReference type="Pfam" id="PF24035"/>
    </source>
</evidence>
<feature type="domain" description="DUF7344" evidence="1">
    <location>
        <begin position="20"/>
        <end position="84"/>
    </location>
</feature>
<dbReference type="Proteomes" id="UP000000390">
    <property type="component" value="Chromosome"/>
</dbReference>
<dbReference type="EMBL" id="AOHV01000042">
    <property type="protein sequence ID" value="ELY33941.1"/>
    <property type="molecule type" value="Genomic_DNA"/>
</dbReference>
<dbReference type="Pfam" id="PF24035">
    <property type="entry name" value="DUF7344"/>
    <property type="match status" value="1"/>
</dbReference>
<dbReference type="HOGENOM" id="CLU_1912281_0_0_2"/>
<gene>
    <name evidence="2" type="ordered locus">HacjB3_03100</name>
    <name evidence="3" type="ORF">C497_16207</name>
</gene>
<dbReference type="eggNOG" id="arCOG03828">
    <property type="taxonomic scope" value="Archaea"/>
</dbReference>
<dbReference type="PATRIC" id="fig|795797.18.peg.619"/>